<dbReference type="InterPro" id="IPR001005">
    <property type="entry name" value="SANT/Myb"/>
</dbReference>
<feature type="region of interest" description="Disordered" evidence="4">
    <location>
        <begin position="127"/>
        <end position="165"/>
    </location>
</feature>
<dbReference type="PANTHER" id="PTHR47998:SF74">
    <property type="entry name" value="TRANSCRIPTION FACTOR TT2"/>
    <property type="match status" value="1"/>
</dbReference>
<organism evidence="8">
    <name type="scientific">Triticum aestivum</name>
    <name type="common">Wheat</name>
    <dbReference type="NCBI Taxonomy" id="4565"/>
    <lineage>
        <taxon>Eukaryota</taxon>
        <taxon>Viridiplantae</taxon>
        <taxon>Streptophyta</taxon>
        <taxon>Embryophyta</taxon>
        <taxon>Tracheophyta</taxon>
        <taxon>Spermatophyta</taxon>
        <taxon>Magnoliopsida</taxon>
        <taxon>Liliopsida</taxon>
        <taxon>Poales</taxon>
        <taxon>Poaceae</taxon>
        <taxon>BOP clade</taxon>
        <taxon>Pooideae</taxon>
        <taxon>Triticodae</taxon>
        <taxon>Triticeae</taxon>
        <taxon>Triticinae</taxon>
        <taxon>Triticum</taxon>
    </lineage>
</organism>
<feature type="domain" description="Myb-like" evidence="6">
    <location>
        <begin position="71"/>
        <end position="121"/>
    </location>
</feature>
<evidence type="ECO:0000313" key="8">
    <source>
        <dbReference type="EMBL" id="BAH36889.1"/>
    </source>
</evidence>
<dbReference type="Gene3D" id="1.10.10.60">
    <property type="entry name" value="Homeodomain-like"/>
    <property type="match status" value="2"/>
</dbReference>
<reference evidence="8" key="1">
    <citation type="journal article" date="2011" name="Theor. Appl. Genet.">
        <title>Development of PCR markers for Tamyb10 related to R-1, red grain color gene in wheat.</title>
        <authorList>
            <person name="Himi E."/>
            <person name="Maekawa M."/>
            <person name="Miura H."/>
            <person name="Noda K."/>
        </authorList>
    </citation>
    <scope>NUCLEOTIDE SEQUENCE</scope>
</reference>
<evidence type="ECO:0000256" key="1">
    <source>
        <dbReference type="ARBA" id="ARBA00004123"/>
    </source>
</evidence>
<dbReference type="ExpressionAtlas" id="C0SPG3">
    <property type="expression patterns" value="baseline"/>
</dbReference>
<keyword evidence="2" id="KW-0238">DNA-binding</keyword>
<feature type="compositionally biased region" description="Low complexity" evidence="4">
    <location>
        <begin position="146"/>
        <end position="157"/>
    </location>
</feature>
<dbReference type="GO" id="GO:0003677">
    <property type="term" value="F:DNA binding"/>
    <property type="evidence" value="ECO:0007669"/>
    <property type="project" value="UniProtKB-KW"/>
</dbReference>
<dbReference type="InterPro" id="IPR015495">
    <property type="entry name" value="Myb_TF_plants"/>
</dbReference>
<dbReference type="AlphaFoldDB" id="C0SPG3"/>
<keyword evidence="3" id="KW-0539">Nucleus</keyword>
<dbReference type="PROSITE" id="PS51294">
    <property type="entry name" value="HTH_MYB"/>
    <property type="match status" value="1"/>
</dbReference>
<reference evidence="8" key="2">
    <citation type="submission" date="2024-06" db="EMBL/GenBank/DDBJ databases">
        <authorList>
            <person name="Himi E."/>
            <person name="Noda K."/>
        </authorList>
    </citation>
    <scope>NUCLEOTIDE SEQUENCE</scope>
</reference>
<dbReference type="GO" id="GO:0005634">
    <property type="term" value="C:nucleus"/>
    <property type="evidence" value="ECO:0007669"/>
    <property type="project" value="UniProtKB-SubCell"/>
</dbReference>
<dbReference type="PROSITE" id="PS50090">
    <property type="entry name" value="MYB_LIKE"/>
    <property type="match status" value="1"/>
</dbReference>
<evidence type="ECO:0000259" key="7">
    <source>
        <dbReference type="PROSITE" id="PS51294"/>
    </source>
</evidence>
<dbReference type="SUPFAM" id="SSF46689">
    <property type="entry name" value="Homeodomain-like"/>
    <property type="match status" value="1"/>
</dbReference>
<name>C0SPG3_WHEAT</name>
<dbReference type="SMART" id="SM00717">
    <property type="entry name" value="SANT"/>
    <property type="match status" value="1"/>
</dbReference>
<evidence type="ECO:0000256" key="2">
    <source>
        <dbReference type="ARBA" id="ARBA00023125"/>
    </source>
</evidence>
<accession>C0SPG3</accession>
<dbReference type="CDD" id="cd00167">
    <property type="entry name" value="SANT"/>
    <property type="match status" value="1"/>
</dbReference>
<dbReference type="InterPro" id="IPR009057">
    <property type="entry name" value="Homeodomain-like_sf"/>
</dbReference>
<comment type="subcellular location">
    <subcellularLocation>
        <location evidence="1">Nucleus</location>
    </subcellularLocation>
</comment>
<sequence length="268" mass="28069">MAAPKALICAMIILLGVVGFTCPRASAGRVPSVAPVPVRGASTGESNIVSAGTGLNRCGKSCRLRWLNYLRPGIKRGNISNDEEELIVRLHGLLGNRWSLIAGRLPGRTDNEIKNYWNTTLSKRMLQSHGAGCSDHPQAKPPLPPQAGGEAQAPPEGTSSSPIRTKALRCTNTVLAVAEGFHEQGRAAPEHVAEEDQLGDCLSIGSIDLDLEGIELGFMMSPWSGADGLGGQHFGAPGTEADDLEELLGLGGDGDGHGGLGDLELAWL</sequence>
<keyword evidence="5" id="KW-0732">Signal</keyword>
<dbReference type="InterPro" id="IPR017930">
    <property type="entry name" value="Myb_dom"/>
</dbReference>
<evidence type="ECO:0000259" key="6">
    <source>
        <dbReference type="PROSITE" id="PS50090"/>
    </source>
</evidence>
<proteinExistence type="predicted"/>
<gene>
    <name evidence="8" type="primary">Tamyb10-A1</name>
</gene>
<dbReference type="EMBL" id="AB191458">
    <property type="protein sequence ID" value="BAH36889.1"/>
    <property type="molecule type" value="Genomic_DNA"/>
</dbReference>
<dbReference type="PANTHER" id="PTHR47998">
    <property type="entry name" value="TRANSCRIPTION FACTOR MYB51-LIKE ISOFORM X1"/>
    <property type="match status" value="1"/>
</dbReference>
<feature type="domain" description="HTH myb-type" evidence="7">
    <location>
        <begin position="71"/>
        <end position="125"/>
    </location>
</feature>
<evidence type="ECO:0000256" key="3">
    <source>
        <dbReference type="ARBA" id="ARBA00023242"/>
    </source>
</evidence>
<protein>
    <submittedName>
        <fullName evidence="8">Tamyb10-A1 protein</fullName>
    </submittedName>
</protein>
<evidence type="ECO:0000256" key="4">
    <source>
        <dbReference type="SAM" id="MobiDB-lite"/>
    </source>
</evidence>
<feature type="signal peptide" evidence="5">
    <location>
        <begin position="1"/>
        <end position="27"/>
    </location>
</feature>
<feature type="chain" id="PRO_5002901846" evidence="5">
    <location>
        <begin position="28"/>
        <end position="268"/>
    </location>
</feature>
<evidence type="ECO:0000256" key="5">
    <source>
        <dbReference type="SAM" id="SignalP"/>
    </source>
</evidence>
<dbReference type="Pfam" id="PF00249">
    <property type="entry name" value="Myb_DNA-binding"/>
    <property type="match status" value="1"/>
</dbReference>